<dbReference type="RefSeq" id="XP_019704685.1">
    <property type="nucleotide sequence ID" value="XM_019849126.2"/>
</dbReference>
<dbReference type="PANTHER" id="PTHR15907">
    <property type="entry name" value="DUF614 FAMILY PROTEIN-RELATED"/>
    <property type="match status" value="1"/>
</dbReference>
<evidence type="ECO:0000256" key="1">
    <source>
        <dbReference type="SAM" id="MobiDB-lite"/>
    </source>
</evidence>
<dbReference type="InterPro" id="IPR006461">
    <property type="entry name" value="PLAC_motif_containing"/>
</dbReference>
<dbReference type="NCBIfam" id="TIGR01571">
    <property type="entry name" value="A_thal_Cys_rich"/>
    <property type="match status" value="1"/>
</dbReference>
<keyword evidence="3" id="KW-1185">Reference proteome</keyword>
<evidence type="ECO:0000313" key="3">
    <source>
        <dbReference type="Proteomes" id="UP000504607"/>
    </source>
</evidence>
<accession>A0A6J0PFE7</accession>
<dbReference type="Proteomes" id="UP000504607">
    <property type="component" value="Chromosome 3"/>
</dbReference>
<sequence>MDPSKAEGYHTPPSPSPATAPSLATAIPATSLNQVYPPSCPAPATLQVQSKLPTPWSTGLFDCCDDVGNCCVTCFCPCVTFGQVAEIVDQGSISCAASGALYALIFCVTGCNCLYSCFYRSKMRGQFFLEESPCADCLVHCCCEMCALCQEYRELKCRGFDLHSVVTSLMFWSAHVGLVVGILQGGKVTWEGRVPPYRQSLKEA</sequence>
<proteinExistence type="predicted"/>
<gene>
    <name evidence="4" type="primary">LOC105041551</name>
</gene>
<reference evidence="4" key="1">
    <citation type="submission" date="2025-08" db="UniProtKB">
        <authorList>
            <consortium name="RefSeq"/>
        </authorList>
    </citation>
    <scope>IDENTIFICATION</scope>
</reference>
<dbReference type="AlphaFoldDB" id="A0A6J0PFE7"/>
<organism evidence="3 4">
    <name type="scientific">Elaeis guineensis var. tenera</name>
    <name type="common">Oil palm</name>
    <dbReference type="NCBI Taxonomy" id="51953"/>
    <lineage>
        <taxon>Eukaryota</taxon>
        <taxon>Viridiplantae</taxon>
        <taxon>Streptophyta</taxon>
        <taxon>Embryophyta</taxon>
        <taxon>Tracheophyta</taxon>
        <taxon>Spermatophyta</taxon>
        <taxon>Magnoliopsida</taxon>
        <taxon>Liliopsida</taxon>
        <taxon>Arecaceae</taxon>
        <taxon>Arecoideae</taxon>
        <taxon>Cocoseae</taxon>
        <taxon>Elaeidinae</taxon>
        <taxon>Elaeis</taxon>
    </lineage>
</organism>
<feature type="region of interest" description="Disordered" evidence="1">
    <location>
        <begin position="1"/>
        <end position="20"/>
    </location>
</feature>
<evidence type="ECO:0000256" key="2">
    <source>
        <dbReference type="SAM" id="Phobius"/>
    </source>
</evidence>
<keyword evidence="2" id="KW-0812">Transmembrane</keyword>
<evidence type="ECO:0000313" key="4">
    <source>
        <dbReference type="RefSeq" id="XP_019704685.1"/>
    </source>
</evidence>
<feature type="transmembrane region" description="Helical" evidence="2">
    <location>
        <begin position="99"/>
        <end position="118"/>
    </location>
</feature>
<dbReference type="Pfam" id="PF04749">
    <property type="entry name" value="PLAC8"/>
    <property type="match status" value="1"/>
</dbReference>
<keyword evidence="2" id="KW-0472">Membrane</keyword>
<name>A0A6J0PFE7_ELAGV</name>
<dbReference type="OrthoDB" id="1045822at2759"/>
<keyword evidence="2" id="KW-1133">Transmembrane helix</keyword>
<dbReference type="InParanoid" id="A0A6J0PFE7"/>
<protein>
    <submittedName>
        <fullName evidence="4">Cell number regulator 2-like</fullName>
    </submittedName>
</protein>